<feature type="domain" description="Diacylglycerol glucosyltransferase N-terminal" evidence="6">
    <location>
        <begin position="18"/>
        <end position="182"/>
    </location>
</feature>
<dbReference type="GO" id="GO:0009247">
    <property type="term" value="P:glycolipid biosynthetic process"/>
    <property type="evidence" value="ECO:0007669"/>
    <property type="project" value="InterPro"/>
</dbReference>
<feature type="domain" description="Glycosyl transferase family 28 C-terminal" evidence="5">
    <location>
        <begin position="234"/>
        <end position="340"/>
    </location>
</feature>
<protein>
    <submittedName>
        <fullName evidence="7">UDP-N-acetylglucosamine:LPS N-acetylglucosamine transferase</fullName>
    </submittedName>
</protein>
<dbReference type="OrthoDB" id="9815663at2"/>
<dbReference type="PANTHER" id="PTHR43025:SF3">
    <property type="entry name" value="MONOGALACTOSYLDIACYLGLYCEROL SYNTHASE 1, CHLOROPLASTIC"/>
    <property type="match status" value="1"/>
</dbReference>
<dbReference type="Proteomes" id="UP000184251">
    <property type="component" value="Unassembled WGS sequence"/>
</dbReference>
<proteinExistence type="inferred from homology"/>
<keyword evidence="8" id="KW-1185">Reference proteome</keyword>
<dbReference type="Gene3D" id="3.40.50.2000">
    <property type="entry name" value="Glycogen Phosphorylase B"/>
    <property type="match status" value="1"/>
</dbReference>
<evidence type="ECO:0000313" key="7">
    <source>
        <dbReference type="EMBL" id="SHF19539.1"/>
    </source>
</evidence>
<comment type="subcellular location">
    <subcellularLocation>
        <location evidence="1">Membrane</location>
    </subcellularLocation>
</comment>
<evidence type="ECO:0000256" key="3">
    <source>
        <dbReference type="ARBA" id="ARBA00022676"/>
    </source>
</evidence>
<evidence type="ECO:0000313" key="8">
    <source>
        <dbReference type="Proteomes" id="UP000184251"/>
    </source>
</evidence>
<evidence type="ECO:0000256" key="1">
    <source>
        <dbReference type="ARBA" id="ARBA00004370"/>
    </source>
</evidence>
<gene>
    <name evidence="7" type="ORF">SAMN02746064_02103</name>
</gene>
<sequence length="377" mass="43683">MQSQCDLMILTTHFGAGHVSVSKAIQEHIRSIDANYRIHVVDTNELIFSRNSKIMYRSFDKIISADHHVYNFYYYHRRPWSFIHDRKDFFSSHLKKIDELLREMKPVCVLSSFPSSTELMSLYKDAYNSTIPLYTCITDVVDNDEWLHGKNDLYFVPHESIAIRLEQKGISRDKLIVTGIPVRKAFYSNYDKNALKEEFGYDSRNRIILIMGGALGIIPEKSSFYRWLNSIDHVRAVLISGKNSKLKEKVEELSLKNVKVIEYTDRMPEYMHMSDILIGKAGGITVFEAIVSLLPTIVYNPELGQEIENCKFIRQEGLGIITANTKELKKAIISMLYAENRDRIVDNLKKVRKSVNTRLIAEKILDTNRNEWGEKDD</sequence>
<dbReference type="Pfam" id="PF06925">
    <property type="entry name" value="MGDG_synth"/>
    <property type="match status" value="1"/>
</dbReference>
<dbReference type="Pfam" id="PF04101">
    <property type="entry name" value="Glyco_tran_28_C"/>
    <property type="match status" value="1"/>
</dbReference>
<dbReference type="GO" id="GO:0016758">
    <property type="term" value="F:hexosyltransferase activity"/>
    <property type="evidence" value="ECO:0007669"/>
    <property type="project" value="InterPro"/>
</dbReference>
<evidence type="ECO:0000256" key="4">
    <source>
        <dbReference type="ARBA" id="ARBA00022679"/>
    </source>
</evidence>
<reference evidence="7 8" key="1">
    <citation type="submission" date="2016-11" db="EMBL/GenBank/DDBJ databases">
        <authorList>
            <person name="Jaros S."/>
            <person name="Januszkiewicz K."/>
            <person name="Wedrychowicz H."/>
        </authorList>
    </citation>
    <scope>NUCLEOTIDE SEQUENCE [LARGE SCALE GENOMIC DNA]</scope>
    <source>
        <strain evidence="7 8">DSM 14828</strain>
    </source>
</reference>
<dbReference type="EMBL" id="FQTU01000018">
    <property type="protein sequence ID" value="SHF19539.1"/>
    <property type="molecule type" value="Genomic_DNA"/>
</dbReference>
<name>A0A1M4ZNC8_9FIRM</name>
<dbReference type="InterPro" id="IPR007235">
    <property type="entry name" value="Glyco_trans_28_C"/>
</dbReference>
<keyword evidence="3" id="KW-0328">Glycosyltransferase</keyword>
<dbReference type="PANTHER" id="PTHR43025">
    <property type="entry name" value="MONOGALACTOSYLDIACYLGLYCEROL SYNTHASE"/>
    <property type="match status" value="1"/>
</dbReference>
<accession>A0A1M4ZNC8</accession>
<dbReference type="SUPFAM" id="SSF53756">
    <property type="entry name" value="UDP-Glycosyltransferase/glycogen phosphorylase"/>
    <property type="match status" value="1"/>
</dbReference>
<dbReference type="GO" id="GO:0016020">
    <property type="term" value="C:membrane"/>
    <property type="evidence" value="ECO:0007669"/>
    <property type="project" value="UniProtKB-SubCell"/>
</dbReference>
<evidence type="ECO:0000256" key="2">
    <source>
        <dbReference type="ARBA" id="ARBA00006962"/>
    </source>
</evidence>
<comment type="similarity">
    <text evidence="2">Belongs to the glycosyltransferase 28 family.</text>
</comment>
<dbReference type="InterPro" id="IPR050519">
    <property type="entry name" value="Glycosyltransf_28_UgtP"/>
</dbReference>
<organism evidence="7 8">
    <name type="scientific">Alkalibacter saccharofermentans DSM 14828</name>
    <dbReference type="NCBI Taxonomy" id="1120975"/>
    <lineage>
        <taxon>Bacteria</taxon>
        <taxon>Bacillati</taxon>
        <taxon>Bacillota</taxon>
        <taxon>Clostridia</taxon>
        <taxon>Eubacteriales</taxon>
        <taxon>Eubacteriaceae</taxon>
        <taxon>Alkalibacter</taxon>
    </lineage>
</organism>
<dbReference type="InterPro" id="IPR009695">
    <property type="entry name" value="Diacylglyc_glucosyltr_N"/>
</dbReference>
<dbReference type="STRING" id="1120975.SAMN02746064_02103"/>
<evidence type="ECO:0000259" key="5">
    <source>
        <dbReference type="Pfam" id="PF04101"/>
    </source>
</evidence>
<dbReference type="AlphaFoldDB" id="A0A1M4ZNC8"/>
<keyword evidence="4 7" id="KW-0808">Transferase</keyword>
<evidence type="ECO:0000259" key="6">
    <source>
        <dbReference type="Pfam" id="PF06925"/>
    </source>
</evidence>